<keyword evidence="1" id="KW-0812">Transmembrane</keyword>
<evidence type="ECO:0000256" key="1">
    <source>
        <dbReference type="SAM" id="Phobius"/>
    </source>
</evidence>
<comment type="caution">
    <text evidence="2">The sequence shown here is derived from an EMBL/GenBank/DDBJ whole genome shotgun (WGS) entry which is preliminary data.</text>
</comment>
<gene>
    <name evidence="2" type="ORF">F5147DRAFT_66448</name>
</gene>
<protein>
    <submittedName>
        <fullName evidence="2">Uncharacterized protein</fullName>
    </submittedName>
</protein>
<evidence type="ECO:0000313" key="3">
    <source>
        <dbReference type="Proteomes" id="UP000823399"/>
    </source>
</evidence>
<keyword evidence="3" id="KW-1185">Reference proteome</keyword>
<dbReference type="RefSeq" id="XP_041285243.1">
    <property type="nucleotide sequence ID" value="XM_041435008.1"/>
</dbReference>
<proteinExistence type="predicted"/>
<feature type="transmembrane region" description="Helical" evidence="1">
    <location>
        <begin position="12"/>
        <end position="36"/>
    </location>
</feature>
<evidence type="ECO:0000313" key="2">
    <source>
        <dbReference type="EMBL" id="KAG2087536.1"/>
    </source>
</evidence>
<reference evidence="2" key="1">
    <citation type="journal article" date="2020" name="New Phytol.">
        <title>Comparative genomics reveals dynamic genome evolution in host specialist ectomycorrhizal fungi.</title>
        <authorList>
            <person name="Lofgren L.A."/>
            <person name="Nguyen N.H."/>
            <person name="Vilgalys R."/>
            <person name="Ruytinx J."/>
            <person name="Liao H.L."/>
            <person name="Branco S."/>
            <person name="Kuo A."/>
            <person name="LaButti K."/>
            <person name="Lipzen A."/>
            <person name="Andreopoulos W."/>
            <person name="Pangilinan J."/>
            <person name="Riley R."/>
            <person name="Hundley H."/>
            <person name="Na H."/>
            <person name="Barry K."/>
            <person name="Grigoriev I.V."/>
            <person name="Stajich J.E."/>
            <person name="Kennedy P.G."/>
        </authorList>
    </citation>
    <scope>NUCLEOTIDE SEQUENCE</scope>
    <source>
        <strain evidence="2">FC423</strain>
    </source>
</reference>
<sequence length="193" mass="20655">MPRTATFGKSPIVLLSLILETVTFVKSLIVLLSLILESATIYCIHPNMETSTVALAILHSSFSSSGAGSPSQAHSGTATDLSRHYPCPFRLVLLPTYRKSLTAFSFPPVLHIVMSSSECDGFIGSGHPASQAELYSIGRGKPCQQLLKRSHIQLGSGTIKHTCSELQRHGWCSLSPPLSYPSNSASGRDGSVK</sequence>
<organism evidence="2 3">
    <name type="scientific">Suillus discolor</name>
    <dbReference type="NCBI Taxonomy" id="1912936"/>
    <lineage>
        <taxon>Eukaryota</taxon>
        <taxon>Fungi</taxon>
        <taxon>Dikarya</taxon>
        <taxon>Basidiomycota</taxon>
        <taxon>Agaricomycotina</taxon>
        <taxon>Agaricomycetes</taxon>
        <taxon>Agaricomycetidae</taxon>
        <taxon>Boletales</taxon>
        <taxon>Suillineae</taxon>
        <taxon>Suillaceae</taxon>
        <taxon>Suillus</taxon>
    </lineage>
</organism>
<dbReference type="AlphaFoldDB" id="A0A9P7ET06"/>
<dbReference type="Proteomes" id="UP000823399">
    <property type="component" value="Unassembled WGS sequence"/>
</dbReference>
<accession>A0A9P7ET06</accession>
<keyword evidence="1" id="KW-1133">Transmembrane helix</keyword>
<dbReference type="EMBL" id="JABBWM010000131">
    <property type="protein sequence ID" value="KAG2087536.1"/>
    <property type="molecule type" value="Genomic_DNA"/>
</dbReference>
<name>A0A9P7ET06_9AGAM</name>
<dbReference type="GeneID" id="64697267"/>
<keyword evidence="1" id="KW-0472">Membrane</keyword>